<dbReference type="PROSITE" id="PS00599">
    <property type="entry name" value="AA_TRANSFER_CLASS_2"/>
    <property type="match status" value="1"/>
</dbReference>
<dbReference type="FunCoup" id="A0A1Y2FVA8">
    <property type="interactions" value="111"/>
</dbReference>
<comment type="similarity">
    <text evidence="3">Belongs to the class-II pyridoxal-phosphate-dependent aminotransferase family.</text>
</comment>
<evidence type="ECO:0000256" key="10">
    <source>
        <dbReference type="ARBA" id="ARBA00030262"/>
    </source>
</evidence>
<dbReference type="InterPro" id="IPR004839">
    <property type="entry name" value="Aminotransferase_I/II_large"/>
</dbReference>
<reference evidence="13 14" key="1">
    <citation type="submission" date="2016-07" db="EMBL/GenBank/DDBJ databases">
        <title>Pervasive Adenine N6-methylation of Active Genes in Fungi.</title>
        <authorList>
            <consortium name="DOE Joint Genome Institute"/>
            <person name="Mondo S.J."/>
            <person name="Dannebaum R.O."/>
            <person name="Kuo R.C."/>
            <person name="Labutti K."/>
            <person name="Haridas S."/>
            <person name="Kuo A."/>
            <person name="Salamov A."/>
            <person name="Ahrendt S.R."/>
            <person name="Lipzen A."/>
            <person name="Sullivan W."/>
            <person name="Andreopoulos W.B."/>
            <person name="Clum A."/>
            <person name="Lindquist E."/>
            <person name="Daum C."/>
            <person name="Ramamoorthy G.K."/>
            <person name="Gryganskyi A."/>
            <person name="Culley D."/>
            <person name="Magnuson J.K."/>
            <person name="James T.Y."/>
            <person name="O'Malley M.A."/>
            <person name="Stajich J.E."/>
            <person name="Spatafora J.W."/>
            <person name="Visel A."/>
            <person name="Grigoriev I.V."/>
        </authorList>
    </citation>
    <scope>NUCLEOTIDE SEQUENCE [LARGE SCALE GENOMIC DNA]</scope>
    <source>
        <strain evidence="13 14">62-1032</strain>
    </source>
</reference>
<comment type="caution">
    <text evidence="13">The sequence shown here is derived from an EMBL/GenBank/DDBJ whole genome shotgun (WGS) entry which is preliminary data.</text>
</comment>
<dbReference type="Gene3D" id="3.90.1150.10">
    <property type="entry name" value="Aspartate Aminotransferase, domain 1"/>
    <property type="match status" value="1"/>
</dbReference>
<evidence type="ECO:0000313" key="13">
    <source>
        <dbReference type="EMBL" id="ORY87497.1"/>
    </source>
</evidence>
<dbReference type="AlphaFoldDB" id="A0A1Y2FVA8"/>
<dbReference type="GO" id="GO:0000105">
    <property type="term" value="P:L-histidine biosynthetic process"/>
    <property type="evidence" value="ECO:0007669"/>
    <property type="project" value="UniProtKB-KW"/>
</dbReference>
<dbReference type="EC" id="2.6.1.9" evidence="4"/>
<feature type="domain" description="Aminotransferase class I/classII large" evidence="12">
    <location>
        <begin position="36"/>
        <end position="391"/>
    </location>
</feature>
<evidence type="ECO:0000256" key="7">
    <source>
        <dbReference type="ARBA" id="ARBA00022679"/>
    </source>
</evidence>
<dbReference type="InterPro" id="IPR015422">
    <property type="entry name" value="PyrdxlP-dep_Trfase_small"/>
</dbReference>
<dbReference type="PANTHER" id="PTHR42885:SF2">
    <property type="entry name" value="HISTIDINOL-PHOSPHATE AMINOTRANSFERASE"/>
    <property type="match status" value="1"/>
</dbReference>
<dbReference type="Proteomes" id="UP000193467">
    <property type="component" value="Unassembled WGS sequence"/>
</dbReference>
<comment type="pathway">
    <text evidence="2">Amino-acid biosynthesis; L-histidine biosynthesis; L-histidine from 5-phospho-alpha-D-ribose 1-diphosphate: step 7/9.</text>
</comment>
<organism evidence="13 14">
    <name type="scientific">Leucosporidium creatinivorum</name>
    <dbReference type="NCBI Taxonomy" id="106004"/>
    <lineage>
        <taxon>Eukaryota</taxon>
        <taxon>Fungi</taxon>
        <taxon>Dikarya</taxon>
        <taxon>Basidiomycota</taxon>
        <taxon>Pucciniomycotina</taxon>
        <taxon>Microbotryomycetes</taxon>
        <taxon>Leucosporidiales</taxon>
        <taxon>Leucosporidium</taxon>
    </lineage>
</organism>
<evidence type="ECO:0000256" key="11">
    <source>
        <dbReference type="ARBA" id="ARBA00047481"/>
    </source>
</evidence>
<keyword evidence="8" id="KW-0663">Pyridoxal phosphate</keyword>
<evidence type="ECO:0000256" key="4">
    <source>
        <dbReference type="ARBA" id="ARBA00012748"/>
    </source>
</evidence>
<dbReference type="SUPFAM" id="SSF53383">
    <property type="entry name" value="PLP-dependent transferases"/>
    <property type="match status" value="1"/>
</dbReference>
<dbReference type="GO" id="GO:0030170">
    <property type="term" value="F:pyridoxal phosphate binding"/>
    <property type="evidence" value="ECO:0007669"/>
    <property type="project" value="InterPro"/>
</dbReference>
<dbReference type="InterPro" id="IPR005861">
    <property type="entry name" value="HisP_aminotrans"/>
</dbReference>
<evidence type="ECO:0000256" key="2">
    <source>
        <dbReference type="ARBA" id="ARBA00005011"/>
    </source>
</evidence>
<keyword evidence="6" id="KW-0028">Amino-acid biosynthesis</keyword>
<dbReference type="Pfam" id="PF00155">
    <property type="entry name" value="Aminotran_1_2"/>
    <property type="match status" value="1"/>
</dbReference>
<evidence type="ECO:0000259" key="12">
    <source>
        <dbReference type="Pfam" id="PF00155"/>
    </source>
</evidence>
<keyword evidence="14" id="KW-1185">Reference proteome</keyword>
<dbReference type="HAMAP" id="MF_01023">
    <property type="entry name" value="HisC_aminotrans_2"/>
    <property type="match status" value="1"/>
</dbReference>
<gene>
    <name evidence="13" type="ORF">BCR35DRAFT_320985</name>
</gene>
<comment type="cofactor">
    <cofactor evidence="1">
        <name>pyridoxal 5'-phosphate</name>
        <dbReference type="ChEBI" id="CHEBI:597326"/>
    </cofactor>
</comment>
<name>A0A1Y2FVA8_9BASI</name>
<comment type="catalytic activity">
    <reaction evidence="11">
        <text>L-histidinol phosphate + 2-oxoglutarate = 3-(imidazol-4-yl)-2-oxopropyl phosphate + L-glutamate</text>
        <dbReference type="Rhea" id="RHEA:23744"/>
        <dbReference type="ChEBI" id="CHEBI:16810"/>
        <dbReference type="ChEBI" id="CHEBI:29985"/>
        <dbReference type="ChEBI" id="CHEBI:57766"/>
        <dbReference type="ChEBI" id="CHEBI:57980"/>
        <dbReference type="EC" id="2.6.1.9"/>
    </reaction>
</comment>
<evidence type="ECO:0000256" key="5">
    <source>
        <dbReference type="ARBA" id="ARBA00022576"/>
    </source>
</evidence>
<dbReference type="Gene3D" id="3.40.640.10">
    <property type="entry name" value="Type I PLP-dependent aspartate aminotransferase-like (Major domain)"/>
    <property type="match status" value="1"/>
</dbReference>
<accession>A0A1Y2FVA8</accession>
<evidence type="ECO:0000256" key="1">
    <source>
        <dbReference type="ARBA" id="ARBA00001933"/>
    </source>
</evidence>
<keyword evidence="7 13" id="KW-0808">Transferase</keyword>
<dbReference type="PANTHER" id="PTHR42885">
    <property type="entry name" value="HISTIDINOL-PHOSPHATE AMINOTRANSFERASE-RELATED"/>
    <property type="match status" value="1"/>
</dbReference>
<evidence type="ECO:0000313" key="14">
    <source>
        <dbReference type="Proteomes" id="UP000193467"/>
    </source>
</evidence>
<dbReference type="STRING" id="106004.A0A1Y2FVA8"/>
<dbReference type="InterPro" id="IPR001917">
    <property type="entry name" value="Aminotrans_II_pyridoxalP_BS"/>
</dbReference>
<dbReference type="CDD" id="cd00609">
    <property type="entry name" value="AAT_like"/>
    <property type="match status" value="1"/>
</dbReference>
<evidence type="ECO:0000256" key="3">
    <source>
        <dbReference type="ARBA" id="ARBA00008392"/>
    </source>
</evidence>
<evidence type="ECO:0000256" key="6">
    <source>
        <dbReference type="ARBA" id="ARBA00022605"/>
    </source>
</evidence>
<dbReference type="NCBIfam" id="TIGR01141">
    <property type="entry name" value="hisC"/>
    <property type="match status" value="1"/>
</dbReference>
<sequence length="397" mass="42661">MAPTPKPAHFTLDKAIRSNILALQPYRCARDDYDEGILLDANENALGHALPPPTTNPDEGAFDDLSLHRYPSPLHLDLKQQICAFRNVPSPTNIFLGVGSDEAIDLLFRIACIPGKDRVLVCPPTYGMYSVCAQINDVEVVKLNLDVEGGAFRPKVDEINATLSAAAKSPNPIKLTFLCSPGNPTGTSIPLDDIRAVLANPDYTGLVIVDEAYVDFGPEGSSAIRLLVEEGWSNLVVLQTLSKGFGLAAIRLGLAFSSPEIIQVLNNIKAPYNISTPTAALAKRALSPSGLTLFRANLSTLIANRSTLSTALLALPSILQILGAPHANFVLAQVGGKDGKPDNVKAQKVYEKMAREDKVVVRFRGNEVGCEACLRITVGTKEECEAVVEKLAKLLEE</sequence>
<evidence type="ECO:0000256" key="9">
    <source>
        <dbReference type="ARBA" id="ARBA00023102"/>
    </source>
</evidence>
<dbReference type="GO" id="GO:0004400">
    <property type="term" value="F:histidinol-phosphate transaminase activity"/>
    <property type="evidence" value="ECO:0007669"/>
    <property type="project" value="UniProtKB-EC"/>
</dbReference>
<keyword evidence="5" id="KW-0032">Aminotransferase</keyword>
<dbReference type="InParanoid" id="A0A1Y2FVA8"/>
<dbReference type="InterPro" id="IPR015424">
    <property type="entry name" value="PyrdxlP-dep_Trfase"/>
</dbReference>
<dbReference type="OrthoDB" id="2015537at2759"/>
<dbReference type="InterPro" id="IPR015421">
    <property type="entry name" value="PyrdxlP-dep_Trfase_major"/>
</dbReference>
<protein>
    <recommendedName>
        <fullName evidence="4">histidinol-phosphate transaminase</fullName>
        <ecNumber evidence="4">2.6.1.9</ecNumber>
    </recommendedName>
    <alternativeName>
        <fullName evidence="10">Imidazole acetol-phosphate transaminase</fullName>
    </alternativeName>
</protein>
<keyword evidence="9" id="KW-0368">Histidine biosynthesis</keyword>
<proteinExistence type="inferred from homology"/>
<evidence type="ECO:0000256" key="8">
    <source>
        <dbReference type="ARBA" id="ARBA00022898"/>
    </source>
</evidence>
<dbReference type="EMBL" id="MCGR01000013">
    <property type="protein sequence ID" value="ORY87497.1"/>
    <property type="molecule type" value="Genomic_DNA"/>
</dbReference>